<evidence type="ECO:0000313" key="2">
    <source>
        <dbReference type="Proteomes" id="UP000265619"/>
    </source>
</evidence>
<organism evidence="1 2">
    <name type="scientific">Acidovorax cavernicola</name>
    <dbReference type="NCBI Taxonomy" id="1675792"/>
    <lineage>
        <taxon>Bacteria</taxon>
        <taxon>Pseudomonadati</taxon>
        <taxon>Pseudomonadota</taxon>
        <taxon>Betaproteobacteria</taxon>
        <taxon>Burkholderiales</taxon>
        <taxon>Comamonadaceae</taxon>
        <taxon>Acidovorax</taxon>
    </lineage>
</organism>
<name>A0A9X8GWP5_9BURK</name>
<dbReference type="AlphaFoldDB" id="A0A9X8GWP5"/>
<sequence>MGAAGAITGVWVLKFAFVGVTGAVDALVTASGNARAVADLSACASAGTTAVVKAAARAALSCTKSFKVT</sequence>
<dbReference type="Proteomes" id="UP000265619">
    <property type="component" value="Unassembled WGS sequence"/>
</dbReference>
<reference evidence="1 2" key="1">
    <citation type="submission" date="2018-09" db="EMBL/GenBank/DDBJ databases">
        <title>Acidovorax cavernicola nov. sp. isolated from Gruta de las Maravillas (Aracena, Spain).</title>
        <authorList>
            <person name="Jurado V."/>
            <person name="Gutierrez-Patricio S."/>
            <person name="Gonzalez-Pimentel J.L."/>
            <person name="Miller A.Z."/>
            <person name="Laiz L."/>
            <person name="Saiz-Jimenez C."/>
        </authorList>
    </citation>
    <scope>NUCLEOTIDE SEQUENCE [LARGE SCALE GENOMIC DNA]</scope>
    <source>
        <strain evidence="1 2">1011MAR4D40.2</strain>
    </source>
</reference>
<keyword evidence="2" id="KW-1185">Reference proteome</keyword>
<accession>A0A9X8GWP5</accession>
<dbReference type="EMBL" id="QXMN01000004">
    <property type="protein sequence ID" value="RIX83565.1"/>
    <property type="molecule type" value="Genomic_DNA"/>
</dbReference>
<evidence type="ECO:0000313" key="1">
    <source>
        <dbReference type="EMBL" id="RIX83565.1"/>
    </source>
</evidence>
<comment type="caution">
    <text evidence="1">The sequence shown here is derived from an EMBL/GenBank/DDBJ whole genome shotgun (WGS) entry which is preliminary data.</text>
</comment>
<proteinExistence type="predicted"/>
<protein>
    <submittedName>
        <fullName evidence="1">Uncharacterized protein</fullName>
    </submittedName>
</protein>
<gene>
    <name evidence="1" type="ORF">D3H34_06095</name>
</gene>